<keyword evidence="6" id="KW-1185">Reference proteome</keyword>
<dbReference type="EMBL" id="MVHF01000023">
    <property type="protein sequence ID" value="ORA32849.1"/>
    <property type="molecule type" value="Genomic_DNA"/>
</dbReference>
<dbReference type="GO" id="GO:0016151">
    <property type="term" value="F:nickel cation binding"/>
    <property type="evidence" value="ECO:0007669"/>
    <property type="project" value="InterPro"/>
</dbReference>
<dbReference type="SMART" id="SM00988">
    <property type="entry name" value="UreE_N"/>
    <property type="match status" value="1"/>
</dbReference>
<proteinExistence type="predicted"/>
<evidence type="ECO:0000313" key="6">
    <source>
        <dbReference type="Proteomes" id="UP000192448"/>
    </source>
</evidence>
<name>A0A1X0AS53_9MYCO</name>
<evidence type="ECO:0000256" key="1">
    <source>
        <dbReference type="ARBA" id="ARBA00022490"/>
    </source>
</evidence>
<dbReference type="InterPro" id="IPR036118">
    <property type="entry name" value="UreE_N_sf"/>
</dbReference>
<comment type="caution">
    <text evidence="5">The sequence shown here is derived from an EMBL/GenBank/DDBJ whole genome shotgun (WGS) entry which is preliminary data.</text>
</comment>
<evidence type="ECO:0000259" key="4">
    <source>
        <dbReference type="SMART" id="SM00988"/>
    </source>
</evidence>
<dbReference type="Pfam" id="PF02814">
    <property type="entry name" value="UreE_N"/>
    <property type="match status" value="1"/>
</dbReference>
<dbReference type="InterPro" id="IPR004029">
    <property type="entry name" value="UreE_N"/>
</dbReference>
<keyword evidence="2" id="KW-0533">Nickel</keyword>
<evidence type="ECO:0000256" key="2">
    <source>
        <dbReference type="ARBA" id="ARBA00022596"/>
    </source>
</evidence>
<dbReference type="GO" id="GO:0006457">
    <property type="term" value="P:protein folding"/>
    <property type="evidence" value="ECO:0007669"/>
    <property type="project" value="InterPro"/>
</dbReference>
<dbReference type="Gene3D" id="2.60.260.20">
    <property type="entry name" value="Urease metallochaperone UreE, N-terminal domain"/>
    <property type="match status" value="1"/>
</dbReference>
<evidence type="ECO:0000313" key="5">
    <source>
        <dbReference type="EMBL" id="ORA32849.1"/>
    </source>
</evidence>
<dbReference type="PIRSF" id="PIRSF036402">
    <property type="entry name" value="Ureas_acces_UreE"/>
    <property type="match status" value="1"/>
</dbReference>
<dbReference type="SUPFAM" id="SSF69287">
    <property type="entry name" value="Urease metallochaperone UreE, N-terminal domain"/>
    <property type="match status" value="1"/>
</dbReference>
<dbReference type="OrthoDB" id="3394858at2"/>
<feature type="domain" description="UreE urease accessory N-terminal" evidence="4">
    <location>
        <begin position="8"/>
        <end position="71"/>
    </location>
</feature>
<dbReference type="GO" id="GO:0005737">
    <property type="term" value="C:cytoplasm"/>
    <property type="evidence" value="ECO:0007669"/>
    <property type="project" value="InterPro"/>
</dbReference>
<dbReference type="InterPro" id="IPR012406">
    <property type="entry name" value="UreE"/>
</dbReference>
<dbReference type="RefSeq" id="WP_083166020.1">
    <property type="nucleotide sequence ID" value="NZ_MVHF01000023.1"/>
</dbReference>
<dbReference type="AlphaFoldDB" id="A0A1X0AS53"/>
<keyword evidence="3" id="KW-0143">Chaperone</keyword>
<protein>
    <submittedName>
        <fullName evidence="5">Urease accessory protein UreE</fullName>
    </submittedName>
</protein>
<accession>A0A1X0AS53</accession>
<dbReference type="STRING" id="1927124.BST13_21370"/>
<keyword evidence="1" id="KW-0963">Cytoplasm</keyword>
<evidence type="ECO:0000256" key="3">
    <source>
        <dbReference type="ARBA" id="ARBA00023186"/>
    </source>
</evidence>
<gene>
    <name evidence="5" type="ORF">BST13_21370</name>
</gene>
<organism evidence="5 6">
    <name type="scientific">Mycobacterium aquaticum</name>
    <dbReference type="NCBI Taxonomy" id="1927124"/>
    <lineage>
        <taxon>Bacteria</taxon>
        <taxon>Bacillati</taxon>
        <taxon>Actinomycetota</taxon>
        <taxon>Actinomycetes</taxon>
        <taxon>Mycobacteriales</taxon>
        <taxon>Mycobacteriaceae</taxon>
        <taxon>Mycobacterium</taxon>
    </lineage>
</organism>
<sequence>MMMNADTILGTATDPQFTGRTVQHADIGWGDASKHRQRVTTDAGSEVLIQLPRGSFLYDGAVLSDDGVNVVVVRRPAEPAVRVRFADNSGRALLLLGHLLGNQHAPIDVDEEGLTAPLFTSAEAAKQLLADLGLVGEVGDVVMARQGWSRTSADNHAGHHH</sequence>
<reference evidence="5 6" key="1">
    <citation type="submission" date="2017-02" db="EMBL/GenBank/DDBJ databases">
        <title>The new phylogeny of genus Mycobacterium.</title>
        <authorList>
            <person name="Tortoli E."/>
            <person name="Trovato A."/>
            <person name="Cirillo D.M."/>
        </authorList>
    </citation>
    <scope>NUCLEOTIDE SEQUENCE [LARGE SCALE GENOMIC DNA]</scope>
    <source>
        <strain evidence="5 6">RW6</strain>
    </source>
</reference>
<dbReference type="Proteomes" id="UP000192448">
    <property type="component" value="Unassembled WGS sequence"/>
</dbReference>